<gene>
    <name evidence="2" type="ORF">PACLA_8A034395</name>
</gene>
<feature type="region of interest" description="Disordered" evidence="1">
    <location>
        <begin position="33"/>
        <end position="53"/>
    </location>
</feature>
<accession>A0A6S7FY12</accession>
<evidence type="ECO:0000313" key="3">
    <source>
        <dbReference type="Proteomes" id="UP001152795"/>
    </source>
</evidence>
<evidence type="ECO:0000256" key="1">
    <source>
        <dbReference type="SAM" id="MobiDB-lite"/>
    </source>
</evidence>
<evidence type="ECO:0000313" key="2">
    <source>
        <dbReference type="EMBL" id="CAB3984488.1"/>
    </source>
</evidence>
<dbReference type="Proteomes" id="UP001152795">
    <property type="component" value="Unassembled WGS sequence"/>
</dbReference>
<protein>
    <submittedName>
        <fullName evidence="2">Uncharacterized protein</fullName>
    </submittedName>
</protein>
<dbReference type="AlphaFoldDB" id="A0A6S7FY12"/>
<sequence>MKTCKKFPELKDLTGSRYWGTVKKQLSQYFRNQRRYSEPKPTLPSQNEGKGSSVEIAKLEPQVMGMETQKRNMALLKD</sequence>
<dbReference type="EMBL" id="CACRXK020000745">
    <property type="protein sequence ID" value="CAB3984488.1"/>
    <property type="molecule type" value="Genomic_DNA"/>
</dbReference>
<name>A0A6S7FY12_PARCT</name>
<keyword evidence="3" id="KW-1185">Reference proteome</keyword>
<reference evidence="2" key="1">
    <citation type="submission" date="2020-04" db="EMBL/GenBank/DDBJ databases">
        <authorList>
            <person name="Alioto T."/>
            <person name="Alioto T."/>
            <person name="Gomez Garrido J."/>
        </authorList>
    </citation>
    <scope>NUCLEOTIDE SEQUENCE</scope>
    <source>
        <strain evidence="2">A484AB</strain>
    </source>
</reference>
<dbReference type="OrthoDB" id="10575467at2759"/>
<proteinExistence type="predicted"/>
<organism evidence="2 3">
    <name type="scientific">Paramuricea clavata</name>
    <name type="common">Red gorgonian</name>
    <name type="synonym">Violescent sea-whip</name>
    <dbReference type="NCBI Taxonomy" id="317549"/>
    <lineage>
        <taxon>Eukaryota</taxon>
        <taxon>Metazoa</taxon>
        <taxon>Cnidaria</taxon>
        <taxon>Anthozoa</taxon>
        <taxon>Octocorallia</taxon>
        <taxon>Malacalcyonacea</taxon>
        <taxon>Plexauridae</taxon>
        <taxon>Paramuricea</taxon>
    </lineage>
</organism>
<comment type="caution">
    <text evidence="2">The sequence shown here is derived from an EMBL/GenBank/DDBJ whole genome shotgun (WGS) entry which is preliminary data.</text>
</comment>